<keyword evidence="1" id="KW-0812">Transmembrane</keyword>
<dbReference type="EMBL" id="FMJE01000003">
    <property type="protein sequence ID" value="SCM81005.1"/>
    <property type="molecule type" value="Genomic_DNA"/>
</dbReference>
<evidence type="ECO:0000256" key="1">
    <source>
        <dbReference type="SAM" id="Phobius"/>
    </source>
</evidence>
<feature type="transmembrane region" description="Helical" evidence="1">
    <location>
        <begin position="35"/>
        <end position="53"/>
    </location>
</feature>
<accession>A0A212LTV1</accession>
<reference evidence="2" key="1">
    <citation type="submission" date="2016-08" db="EMBL/GenBank/DDBJ databases">
        <authorList>
            <person name="Seilhamer J.J."/>
        </authorList>
    </citation>
    <scope>NUCLEOTIDE SEQUENCE</scope>
    <source>
        <strain evidence="2">86</strain>
    </source>
</reference>
<proteinExistence type="predicted"/>
<organism evidence="2">
    <name type="scientific">uncultured Sporomusa sp</name>
    <dbReference type="NCBI Taxonomy" id="307249"/>
    <lineage>
        <taxon>Bacteria</taxon>
        <taxon>Bacillati</taxon>
        <taxon>Bacillota</taxon>
        <taxon>Negativicutes</taxon>
        <taxon>Selenomonadales</taxon>
        <taxon>Sporomusaceae</taxon>
        <taxon>Sporomusa</taxon>
        <taxon>environmental samples</taxon>
    </lineage>
</organism>
<protein>
    <submittedName>
        <fullName evidence="2">Uncharacterized protein</fullName>
    </submittedName>
</protein>
<dbReference type="RefSeq" id="WP_288184156.1">
    <property type="nucleotide sequence ID" value="NZ_LT608335.1"/>
</dbReference>
<feature type="transmembrane region" description="Helical" evidence="1">
    <location>
        <begin position="135"/>
        <end position="154"/>
    </location>
</feature>
<feature type="transmembrane region" description="Helical" evidence="1">
    <location>
        <begin position="73"/>
        <end position="101"/>
    </location>
</feature>
<evidence type="ECO:0000313" key="2">
    <source>
        <dbReference type="EMBL" id="SCM81005.1"/>
    </source>
</evidence>
<gene>
    <name evidence="2" type="ORF">KL86SPO_31184</name>
</gene>
<dbReference type="AlphaFoldDB" id="A0A212LTV1"/>
<sequence length="203" mass="23372">MHNEKNIFDDRAYDILLKQFDVLHRSLDARITTRTQLYVILFSLVAVGLIGSSSEYIDRKISDTLMEFITQNYFFIGICIGFCVISIQTEIINLTLALYNIQKSLNLPLQKCASHYNILHSFFMPLPNEFESTKIYNVAIKLCVIPIASFIAIFLGQKHLPEYSNIIGFLNIIAMVNLLNSIIFILCLHKRKRDFSLSLRKSL</sequence>
<feature type="transmembrane region" description="Helical" evidence="1">
    <location>
        <begin position="166"/>
        <end position="188"/>
    </location>
</feature>
<keyword evidence="1" id="KW-1133">Transmembrane helix</keyword>
<keyword evidence="1" id="KW-0472">Membrane</keyword>
<name>A0A212LTV1_9FIRM</name>